<dbReference type="Proteomes" id="UP000236333">
    <property type="component" value="Unassembled WGS sequence"/>
</dbReference>
<dbReference type="OrthoDB" id="441329at2759"/>
<reference evidence="1 2" key="1">
    <citation type="journal article" date="2017" name="Mol. Biol. Evol.">
        <title>The 4-celled Tetrabaena socialis nuclear genome reveals the essential components for genetic control of cell number at the origin of multicellularity in the volvocine lineage.</title>
        <authorList>
            <person name="Featherston J."/>
            <person name="Arakaki Y."/>
            <person name="Hanschen E.R."/>
            <person name="Ferris P.J."/>
            <person name="Michod R.E."/>
            <person name="Olson B.J.S.C."/>
            <person name="Nozaki H."/>
            <person name="Durand P.M."/>
        </authorList>
    </citation>
    <scope>NUCLEOTIDE SEQUENCE [LARGE SCALE GENOMIC DNA]</scope>
    <source>
        <strain evidence="1 2">NIES-571</strain>
    </source>
</reference>
<evidence type="ECO:0000313" key="2">
    <source>
        <dbReference type="Proteomes" id="UP000236333"/>
    </source>
</evidence>
<sequence length="174" mass="19641">MVAPGGTHSGQFWRAGFKRAAFGCAAFPLGPSSLAHDPLLQNLLLQRGRNREALQAYGARIQLSTQDEPYPGTRERVLLVMRGVRECLTATFAVVQDVAAAAPLPLEALFPPFAVDVQWRLLLQQQYLQQQQQYLQQQHQQQKRYLLQRQQMQQQAPHQLQPQQVPMLGGCWAA</sequence>
<name>A0A2J7ZRU1_9CHLO</name>
<dbReference type="EMBL" id="PGGS01000565">
    <property type="protein sequence ID" value="PNH02989.1"/>
    <property type="molecule type" value="Genomic_DNA"/>
</dbReference>
<protein>
    <submittedName>
        <fullName evidence="1">Uncharacterized protein</fullName>
    </submittedName>
</protein>
<dbReference type="AlphaFoldDB" id="A0A2J7ZRU1"/>
<keyword evidence="2" id="KW-1185">Reference proteome</keyword>
<gene>
    <name evidence="1" type="ORF">TSOC_010989</name>
</gene>
<comment type="caution">
    <text evidence="1">The sequence shown here is derived from an EMBL/GenBank/DDBJ whole genome shotgun (WGS) entry which is preliminary data.</text>
</comment>
<evidence type="ECO:0000313" key="1">
    <source>
        <dbReference type="EMBL" id="PNH02989.1"/>
    </source>
</evidence>
<organism evidence="1 2">
    <name type="scientific">Tetrabaena socialis</name>
    <dbReference type="NCBI Taxonomy" id="47790"/>
    <lineage>
        <taxon>Eukaryota</taxon>
        <taxon>Viridiplantae</taxon>
        <taxon>Chlorophyta</taxon>
        <taxon>core chlorophytes</taxon>
        <taxon>Chlorophyceae</taxon>
        <taxon>CS clade</taxon>
        <taxon>Chlamydomonadales</taxon>
        <taxon>Tetrabaenaceae</taxon>
        <taxon>Tetrabaena</taxon>
    </lineage>
</organism>
<accession>A0A2J7ZRU1</accession>
<proteinExistence type="predicted"/>